<dbReference type="EMBL" id="MNYY01000004">
    <property type="protein sequence ID" value="OIP75071.1"/>
    <property type="molecule type" value="Genomic_DNA"/>
</dbReference>
<accession>A0A1J5H2E5</accession>
<evidence type="ECO:0000313" key="4">
    <source>
        <dbReference type="EMBL" id="PJB56759.1"/>
    </source>
</evidence>
<dbReference type="InterPro" id="IPR025272">
    <property type="entry name" value="SocA_Panacea"/>
</dbReference>
<organism evidence="2 5">
    <name type="scientific">Candidatus Infernicultor aquiphilus</name>
    <dbReference type="NCBI Taxonomy" id="1805029"/>
    <lineage>
        <taxon>Bacteria</taxon>
        <taxon>Pseudomonadati</taxon>
        <taxon>Atribacterota</taxon>
        <taxon>Candidatus Phoenicimicrobiia</taxon>
        <taxon>Candidatus Pheonicimicrobiales</taxon>
        <taxon>Candidatus Phoenicimicrobiaceae</taxon>
        <taxon>Candidatus Infernicultor</taxon>
    </lineage>
</organism>
<dbReference type="AlphaFoldDB" id="A0A1J5H2E5"/>
<accession>A0A2M8CCL8</accession>
<protein>
    <recommendedName>
        <fullName evidence="1">Antitoxin SocA-like Panacea domain-containing protein</fullName>
    </recommendedName>
</protein>
<sequence>MIPYREEKRENAMCYFATEHCNKTGRYLSQTILFKYLAYLDFLSLKDIGKPALEFEYKAMVNGPVPHELYNERRNYKSRLVEFISRGNGKYIIKAKENANLDYFSKYEIEKMDELVKKYADPNKAEKENTDKICDDIHKDVRAYDVAYKKKKNSIIEYKDTFKNIFSKKECELSPIEENFLLYLH</sequence>
<gene>
    <name evidence="2" type="ORF">AUK42_00150</name>
    <name evidence="4" type="ORF">CO097_04480</name>
    <name evidence="3" type="ORF">COZ58_06280</name>
</gene>
<evidence type="ECO:0000313" key="3">
    <source>
        <dbReference type="EMBL" id="PIX33816.1"/>
    </source>
</evidence>
<dbReference type="Proteomes" id="UP000182763">
    <property type="component" value="Unassembled WGS sequence"/>
</dbReference>
<reference evidence="3" key="2">
    <citation type="submission" date="2017-09" db="EMBL/GenBank/DDBJ databases">
        <title>Depth-based differentiation of microbial function through sediment-hosted aquifers and enrichment of novel symbionts in the deep terrestrial subsurface.</title>
        <authorList>
            <person name="Probst A.J."/>
            <person name="Ladd B."/>
            <person name="Jarett J.K."/>
            <person name="Geller-Mcgrath D.E."/>
            <person name="Sieber C.M.K."/>
            <person name="Emerson J.B."/>
            <person name="Anantharaman K."/>
            <person name="Thomas B.C."/>
            <person name="Malmstrom R."/>
            <person name="Stieglmeier M."/>
            <person name="Klingl A."/>
            <person name="Woyke T."/>
            <person name="Ryan C.M."/>
            <person name="Banfield J.F."/>
        </authorList>
    </citation>
    <scope>NUCLEOTIDE SEQUENCE</scope>
    <source>
        <strain evidence="3">CG_4_8_14_3_um_filter_34_18</strain>
    </source>
</reference>
<evidence type="ECO:0000259" key="1">
    <source>
        <dbReference type="Pfam" id="PF13274"/>
    </source>
</evidence>
<dbReference type="EMBL" id="PFTV01000107">
    <property type="protein sequence ID" value="PJB56759.1"/>
    <property type="molecule type" value="Genomic_DNA"/>
</dbReference>
<proteinExistence type="predicted"/>
<reference evidence="6 7" key="3">
    <citation type="submission" date="2017-09" db="EMBL/GenBank/DDBJ databases">
        <title>Depth-based differentiation of microbial function through sediment-hosted aquifers and enrichment of novel symbionts in the deep terrestrial subsurface.</title>
        <authorList>
            <person name="Probst A.J."/>
            <person name="Ladd B."/>
            <person name="Jarett J.K."/>
            <person name="Geller-Mcgrath D.E."/>
            <person name="Sieber C.M."/>
            <person name="Emerson J.B."/>
            <person name="Anantharaman K."/>
            <person name="Thomas B.C."/>
            <person name="Malmstrom R."/>
            <person name="Stieglmeier M."/>
            <person name="Klingl A."/>
            <person name="Woyke T."/>
            <person name="Ryan C.M."/>
            <person name="Banfield J.F."/>
        </authorList>
    </citation>
    <scope>NUCLEOTIDE SEQUENCE [LARGE SCALE GENOMIC DNA]</scope>
    <source>
        <strain evidence="4">CG_4_9_14_3_um_filter_33_16</strain>
    </source>
</reference>
<evidence type="ECO:0000313" key="6">
    <source>
        <dbReference type="Proteomes" id="UP000228560"/>
    </source>
</evidence>
<comment type="caution">
    <text evidence="2">The sequence shown here is derived from an EMBL/GenBank/DDBJ whole genome shotgun (WGS) entry which is preliminary data.</text>
</comment>
<evidence type="ECO:0000313" key="2">
    <source>
        <dbReference type="EMBL" id="OIP75071.1"/>
    </source>
</evidence>
<dbReference type="Proteomes" id="UP000228560">
    <property type="component" value="Unassembled WGS sequence"/>
</dbReference>
<dbReference type="STRING" id="1805029.AUK42_00150"/>
<dbReference type="Pfam" id="PF13274">
    <property type="entry name" value="SocA_Panacea"/>
    <property type="match status" value="1"/>
</dbReference>
<name>A0A1J5H2E5_9BACT</name>
<feature type="domain" description="Antitoxin SocA-like Panacea" evidence="1">
    <location>
        <begin position="33"/>
        <end position="124"/>
    </location>
</feature>
<evidence type="ECO:0000313" key="5">
    <source>
        <dbReference type="Proteomes" id="UP000182763"/>
    </source>
</evidence>
<dbReference type="EMBL" id="PFIP01000127">
    <property type="protein sequence ID" value="PIX33816.1"/>
    <property type="molecule type" value="Genomic_DNA"/>
</dbReference>
<dbReference type="Proteomes" id="UP000231493">
    <property type="component" value="Unassembled WGS sequence"/>
</dbReference>
<evidence type="ECO:0000313" key="7">
    <source>
        <dbReference type="Proteomes" id="UP000231493"/>
    </source>
</evidence>
<accession>A0A2M7K6Q3</accession>
<reference evidence="2 5" key="1">
    <citation type="journal article" date="2016" name="Environ. Microbiol.">
        <title>Genomic resolution of a cold subsurface aquifer community provides metabolic insights for novel microbes adapted to high CO concentrations.</title>
        <authorList>
            <person name="Probst A.J."/>
            <person name="Castelle C.J."/>
            <person name="Singh A."/>
            <person name="Brown C.T."/>
            <person name="Anantharaman K."/>
            <person name="Sharon I."/>
            <person name="Hug L.A."/>
            <person name="Burstein D."/>
            <person name="Emerson J.B."/>
            <person name="Thomas B.C."/>
            <person name="Banfield J.F."/>
        </authorList>
    </citation>
    <scope>NUCLEOTIDE SEQUENCE [LARGE SCALE GENOMIC DNA]</scope>
    <source>
        <strain evidence="2">CG2_30_33_13</strain>
    </source>
</reference>